<evidence type="ECO:0000313" key="1">
    <source>
        <dbReference type="EMBL" id="RGS43255.1"/>
    </source>
</evidence>
<dbReference type="OrthoDB" id="2057867at2"/>
<reference evidence="1 2" key="1">
    <citation type="submission" date="2018-08" db="EMBL/GenBank/DDBJ databases">
        <title>A genome reference for cultivated species of the human gut microbiota.</title>
        <authorList>
            <person name="Zou Y."/>
            <person name="Xue W."/>
            <person name="Luo G."/>
        </authorList>
    </citation>
    <scope>NUCLEOTIDE SEQUENCE [LARGE SCALE GENOMIC DNA]</scope>
    <source>
        <strain evidence="1 2">AF22-21</strain>
    </source>
</reference>
<dbReference type="AlphaFoldDB" id="A0A3R5ZPC8"/>
<organism evidence="1 2">
    <name type="scientific">Coprococcus eutactus</name>
    <dbReference type="NCBI Taxonomy" id="33043"/>
    <lineage>
        <taxon>Bacteria</taxon>
        <taxon>Bacillati</taxon>
        <taxon>Bacillota</taxon>
        <taxon>Clostridia</taxon>
        <taxon>Lachnospirales</taxon>
        <taxon>Lachnospiraceae</taxon>
        <taxon>Coprococcus</taxon>
    </lineage>
</organism>
<protein>
    <submittedName>
        <fullName evidence="1">Uncharacterized protein</fullName>
    </submittedName>
</protein>
<dbReference type="Proteomes" id="UP000283295">
    <property type="component" value="Unassembled WGS sequence"/>
</dbReference>
<name>A0A3R5ZPC8_9FIRM</name>
<dbReference type="EMBL" id="QRVK01000008">
    <property type="protein sequence ID" value="RGS43255.1"/>
    <property type="molecule type" value="Genomic_DNA"/>
</dbReference>
<gene>
    <name evidence="1" type="ORF">DWX94_05060</name>
</gene>
<proteinExistence type="predicted"/>
<comment type="caution">
    <text evidence="1">The sequence shown here is derived from an EMBL/GenBank/DDBJ whole genome shotgun (WGS) entry which is preliminary data.</text>
</comment>
<evidence type="ECO:0000313" key="2">
    <source>
        <dbReference type="Proteomes" id="UP000283295"/>
    </source>
</evidence>
<sequence>MRSSAETYREVAERCSAYEKKCSCKGHTNDVTGKSCLSCDHFTDTEHCELDLYDPIVRNLK</sequence>
<accession>A0A3R5ZPC8</accession>